<dbReference type="EMBL" id="KQ435855">
    <property type="protein sequence ID" value="KOX70653.1"/>
    <property type="molecule type" value="Genomic_DNA"/>
</dbReference>
<keyword evidence="3" id="KW-1185">Reference proteome</keyword>
<evidence type="ECO:0000313" key="2">
    <source>
        <dbReference type="EMBL" id="KOX70653.1"/>
    </source>
</evidence>
<dbReference type="Proteomes" id="UP000053105">
    <property type="component" value="Unassembled WGS sequence"/>
</dbReference>
<organism evidence="2 3">
    <name type="scientific">Melipona quadrifasciata</name>
    <dbReference type="NCBI Taxonomy" id="166423"/>
    <lineage>
        <taxon>Eukaryota</taxon>
        <taxon>Metazoa</taxon>
        <taxon>Ecdysozoa</taxon>
        <taxon>Arthropoda</taxon>
        <taxon>Hexapoda</taxon>
        <taxon>Insecta</taxon>
        <taxon>Pterygota</taxon>
        <taxon>Neoptera</taxon>
        <taxon>Endopterygota</taxon>
        <taxon>Hymenoptera</taxon>
        <taxon>Apocrita</taxon>
        <taxon>Aculeata</taxon>
        <taxon>Apoidea</taxon>
        <taxon>Anthophila</taxon>
        <taxon>Apidae</taxon>
        <taxon>Melipona</taxon>
    </lineage>
</organism>
<proteinExistence type="predicted"/>
<dbReference type="AlphaFoldDB" id="A0A0M8ZVU9"/>
<protein>
    <submittedName>
        <fullName evidence="2">Uncharacterized protein</fullName>
    </submittedName>
</protein>
<evidence type="ECO:0000313" key="3">
    <source>
        <dbReference type="Proteomes" id="UP000053105"/>
    </source>
</evidence>
<sequence>MISKQTITETYILDTTLRHKNPFCREFRRNRDRLIALIIRNMVITETPSKTGFHPRPSNTRGSSEILIDLHRALAEGKMTGLGKRMPSLPSPDTRLETMKILGCNIRAQERFISETCRQRARLPGIGYPVFSFPRLLLAFANKLPYLHLTLAFLLQNDFVKHATSLLKRVSMLRMTLWKLRASSAATEVEVPRNSEGMSTKCVGKSLDDWLNADRLKSLKAGYMLRKYNAQQLKRKEKNQTSRFEPSKMKARCPNVTTCSPQIANTLNAKRERWRESLSGSADKSSVQTWAWLVPRWWHDSQPSVRIAGRVGFKIGPTFLAGWNHKDRRSRIWFGTFVDERNAGVPSGDEENDDDRLIIICARVDPGFKDEEAPGEHRSNTGDFALHREAASVFSDAQSVARSTVALKKRKEMGFVSHRHDVSNPWAEVTSCGSLEKFYLRDEYEKILTLEFKQMIRGKKPPLVRGSRAPNVDKEIKKLGRNLGKQEEWRRNGKMKKKKKKKKKAALQRAEAEEKLAEENCHTGGNCRSKDPKREAGLVCFAGRFEEAATGLYRSPVVGHLVECNGPPSIPIRCEGSPTSKQPYTRGTLSTRFIGCCLKDRNMRSRKFILINFYPFVNLKDLQRKDSTPPNFLMSRWFITSSVNCDMPILCILIQHQTITQPPQCFTIANFLNSMNPAIESTPLDDGIKIDP</sequence>
<keyword evidence="1" id="KW-0175">Coiled coil</keyword>
<feature type="coiled-coil region" evidence="1">
    <location>
        <begin position="495"/>
        <end position="522"/>
    </location>
</feature>
<reference evidence="2 3" key="1">
    <citation type="submission" date="2015-07" db="EMBL/GenBank/DDBJ databases">
        <title>The genome of Melipona quadrifasciata.</title>
        <authorList>
            <person name="Pan H."/>
            <person name="Kapheim K."/>
        </authorList>
    </citation>
    <scope>NUCLEOTIDE SEQUENCE [LARGE SCALE GENOMIC DNA]</scope>
    <source>
        <strain evidence="2">0111107301</strain>
        <tissue evidence="2">Whole body</tissue>
    </source>
</reference>
<gene>
    <name evidence="2" type="ORF">WN51_03711</name>
</gene>
<accession>A0A0M8ZVU9</accession>
<name>A0A0M8ZVU9_9HYME</name>
<evidence type="ECO:0000256" key="1">
    <source>
        <dbReference type="SAM" id="Coils"/>
    </source>
</evidence>